<comment type="caution">
    <text evidence="2">The sequence shown here is derived from an EMBL/GenBank/DDBJ whole genome shotgun (WGS) entry which is preliminary data.</text>
</comment>
<reference evidence="2 3" key="1">
    <citation type="journal article" date="2024" name="BMC Genomics">
        <title>De novo assembly and annotation of Popillia japonica's genome with initial clues to its potential as an invasive pest.</title>
        <authorList>
            <person name="Cucini C."/>
            <person name="Boschi S."/>
            <person name="Funari R."/>
            <person name="Cardaioli E."/>
            <person name="Iannotti N."/>
            <person name="Marturano G."/>
            <person name="Paoli F."/>
            <person name="Bruttini M."/>
            <person name="Carapelli A."/>
            <person name="Frati F."/>
            <person name="Nardi F."/>
        </authorList>
    </citation>
    <scope>NUCLEOTIDE SEQUENCE [LARGE SCALE GENOMIC DNA]</scope>
    <source>
        <strain evidence="2">DMR45628</strain>
    </source>
</reference>
<keyword evidence="3" id="KW-1185">Reference proteome</keyword>
<dbReference type="Proteomes" id="UP001458880">
    <property type="component" value="Unassembled WGS sequence"/>
</dbReference>
<evidence type="ECO:0000313" key="3">
    <source>
        <dbReference type="Proteomes" id="UP001458880"/>
    </source>
</evidence>
<accession>A0AAW1N2I5</accession>
<dbReference type="AlphaFoldDB" id="A0AAW1N2I5"/>
<evidence type="ECO:0000256" key="1">
    <source>
        <dbReference type="SAM" id="MobiDB-lite"/>
    </source>
</evidence>
<organism evidence="2 3">
    <name type="scientific">Popillia japonica</name>
    <name type="common">Japanese beetle</name>
    <dbReference type="NCBI Taxonomy" id="7064"/>
    <lineage>
        <taxon>Eukaryota</taxon>
        <taxon>Metazoa</taxon>
        <taxon>Ecdysozoa</taxon>
        <taxon>Arthropoda</taxon>
        <taxon>Hexapoda</taxon>
        <taxon>Insecta</taxon>
        <taxon>Pterygota</taxon>
        <taxon>Neoptera</taxon>
        <taxon>Endopterygota</taxon>
        <taxon>Coleoptera</taxon>
        <taxon>Polyphaga</taxon>
        <taxon>Scarabaeiformia</taxon>
        <taxon>Scarabaeidae</taxon>
        <taxon>Rutelinae</taxon>
        <taxon>Popillia</taxon>
    </lineage>
</organism>
<feature type="region of interest" description="Disordered" evidence="1">
    <location>
        <begin position="51"/>
        <end position="71"/>
    </location>
</feature>
<sequence>MRIIKCFWQMDSSGVCSQPAASRGSGKVVCLKAKRAHIHVHSYSNQAKSNNATAVRWPGSDSGSDVKYDDPDEKKLTNTIQHSDEEMDLEYVKYDDPDEKKLTNTIQHSDEEMDLEYDIQALRQINKRTKPCEESIEPVVAQLRKTVRRIKQEMEEKNKIIQECLMGIMKTKKNWLMYKKC</sequence>
<evidence type="ECO:0000313" key="2">
    <source>
        <dbReference type="EMBL" id="KAK9752764.1"/>
    </source>
</evidence>
<gene>
    <name evidence="2" type="ORF">QE152_g3966</name>
</gene>
<dbReference type="EMBL" id="JASPKY010000018">
    <property type="protein sequence ID" value="KAK9752764.1"/>
    <property type="molecule type" value="Genomic_DNA"/>
</dbReference>
<proteinExistence type="predicted"/>
<protein>
    <submittedName>
        <fullName evidence="2">Uncharacterized protein</fullName>
    </submittedName>
</protein>
<name>A0AAW1N2I5_POPJA</name>